<keyword evidence="9" id="KW-0460">Magnesium</keyword>
<keyword evidence="10 15" id="KW-1133">Transmembrane helix</keyword>
<evidence type="ECO:0000256" key="9">
    <source>
        <dbReference type="ARBA" id="ARBA00022842"/>
    </source>
</evidence>
<dbReference type="GO" id="GO:0035556">
    <property type="term" value="P:intracellular signal transduction"/>
    <property type="evidence" value="ECO:0007669"/>
    <property type="project" value="InterPro"/>
</dbReference>
<evidence type="ECO:0000256" key="12">
    <source>
        <dbReference type="ARBA" id="ARBA00023136"/>
    </source>
</evidence>
<dbReference type="AlphaFoldDB" id="A2DBZ9"/>
<reference evidence="18" key="1">
    <citation type="submission" date="2006-10" db="EMBL/GenBank/DDBJ databases">
        <authorList>
            <person name="Amadeo P."/>
            <person name="Zhao Q."/>
            <person name="Wortman J."/>
            <person name="Fraser-Liggett C."/>
            <person name="Carlton J."/>
        </authorList>
    </citation>
    <scope>NUCLEOTIDE SEQUENCE</scope>
    <source>
        <strain evidence="18">G3</strain>
    </source>
</reference>
<dbReference type="GO" id="GO:0006171">
    <property type="term" value="P:cAMP biosynthetic process"/>
    <property type="evidence" value="ECO:0000318"/>
    <property type="project" value="GO_Central"/>
</dbReference>
<dbReference type="PROSITE" id="PS50125">
    <property type="entry name" value="GUANYLATE_CYCLASE_2"/>
    <property type="match status" value="1"/>
</dbReference>
<dbReference type="Pfam" id="PF13426">
    <property type="entry name" value="PAS_9"/>
    <property type="match status" value="1"/>
</dbReference>
<dbReference type="PANTHER" id="PTHR45627">
    <property type="entry name" value="ADENYLATE CYCLASE TYPE 1"/>
    <property type="match status" value="1"/>
</dbReference>
<dbReference type="Pfam" id="PF00211">
    <property type="entry name" value="Guanylate_cyc"/>
    <property type="match status" value="1"/>
</dbReference>
<evidence type="ECO:0000313" key="18">
    <source>
        <dbReference type="EMBL" id="EAY22040.1"/>
    </source>
</evidence>
<feature type="domain" description="PAS" evidence="16">
    <location>
        <begin position="258"/>
        <end position="329"/>
    </location>
</feature>
<dbReference type="VEuPathDB" id="TrichDB:TVAGG3_0264020"/>
<keyword evidence="19" id="KW-1185">Reference proteome</keyword>
<evidence type="ECO:0000259" key="17">
    <source>
        <dbReference type="PROSITE" id="PS50125"/>
    </source>
</evidence>
<dbReference type="PROSITE" id="PS00452">
    <property type="entry name" value="GUANYLATE_CYCLASE_1"/>
    <property type="match status" value="1"/>
</dbReference>
<dbReference type="InterPro" id="IPR000014">
    <property type="entry name" value="PAS"/>
</dbReference>
<evidence type="ECO:0000256" key="13">
    <source>
        <dbReference type="ARBA" id="ARBA00023239"/>
    </source>
</evidence>
<dbReference type="InParanoid" id="A2DBZ9"/>
<dbReference type="Gene3D" id="3.30.450.20">
    <property type="entry name" value="PAS domain"/>
    <property type="match status" value="1"/>
</dbReference>
<dbReference type="SUPFAM" id="SSF55785">
    <property type="entry name" value="PYP-like sensor domain (PAS domain)"/>
    <property type="match status" value="1"/>
</dbReference>
<dbReference type="GO" id="GO:0004016">
    <property type="term" value="F:adenylate cyclase activity"/>
    <property type="evidence" value="ECO:0000318"/>
    <property type="project" value="GO_Central"/>
</dbReference>
<evidence type="ECO:0000256" key="6">
    <source>
        <dbReference type="ARBA" id="ARBA00022723"/>
    </source>
</evidence>
<evidence type="ECO:0000256" key="4">
    <source>
        <dbReference type="ARBA" id="ARBA00012201"/>
    </source>
</evidence>
<name>A2DBZ9_TRIV3</name>
<feature type="domain" description="Guanylate cyclase" evidence="17">
    <location>
        <begin position="443"/>
        <end position="575"/>
    </location>
</feature>
<dbReference type="STRING" id="5722.A2DBZ9"/>
<evidence type="ECO:0000256" key="8">
    <source>
        <dbReference type="ARBA" id="ARBA00022840"/>
    </source>
</evidence>
<dbReference type="SMR" id="A2DBZ9"/>
<keyword evidence="12 15" id="KW-0472">Membrane</keyword>
<accession>A2DBZ9</accession>
<reference evidence="18" key="2">
    <citation type="journal article" date="2007" name="Science">
        <title>Draft genome sequence of the sexually transmitted pathogen Trichomonas vaginalis.</title>
        <authorList>
            <person name="Carlton J.M."/>
            <person name="Hirt R.P."/>
            <person name="Silva J.C."/>
            <person name="Delcher A.L."/>
            <person name="Schatz M."/>
            <person name="Zhao Q."/>
            <person name="Wortman J.R."/>
            <person name="Bidwell S.L."/>
            <person name="Alsmark U.C.M."/>
            <person name="Besteiro S."/>
            <person name="Sicheritz-Ponten T."/>
            <person name="Noel C.J."/>
            <person name="Dacks J.B."/>
            <person name="Foster P.G."/>
            <person name="Simillion C."/>
            <person name="Van de Peer Y."/>
            <person name="Miranda-Saavedra D."/>
            <person name="Barton G.J."/>
            <person name="Westrop G.D."/>
            <person name="Mueller S."/>
            <person name="Dessi D."/>
            <person name="Fiori P.L."/>
            <person name="Ren Q."/>
            <person name="Paulsen I."/>
            <person name="Zhang H."/>
            <person name="Bastida-Corcuera F.D."/>
            <person name="Simoes-Barbosa A."/>
            <person name="Brown M.T."/>
            <person name="Hayes R.D."/>
            <person name="Mukherjee M."/>
            <person name="Okumura C.Y."/>
            <person name="Schneider R."/>
            <person name="Smith A.J."/>
            <person name="Vanacova S."/>
            <person name="Villalvazo M."/>
            <person name="Haas B.J."/>
            <person name="Pertea M."/>
            <person name="Feldblyum T.V."/>
            <person name="Utterback T.R."/>
            <person name="Shu C.L."/>
            <person name="Osoegawa K."/>
            <person name="de Jong P.J."/>
            <person name="Hrdy I."/>
            <person name="Horvathova L."/>
            <person name="Zubacova Z."/>
            <person name="Dolezal P."/>
            <person name="Malik S.B."/>
            <person name="Logsdon J.M. Jr."/>
            <person name="Henze K."/>
            <person name="Gupta A."/>
            <person name="Wang C.C."/>
            <person name="Dunne R.L."/>
            <person name="Upcroft J.A."/>
            <person name="Upcroft P."/>
            <person name="White O."/>
            <person name="Salzberg S.L."/>
            <person name="Tang P."/>
            <person name="Chiu C.-H."/>
            <person name="Lee Y.-S."/>
            <person name="Embley T.M."/>
            <person name="Coombs G.H."/>
            <person name="Mottram J.C."/>
            <person name="Tachezy J."/>
            <person name="Fraser-Liggett C.M."/>
            <person name="Johnson P.J."/>
        </authorList>
    </citation>
    <scope>NUCLEOTIDE SEQUENCE [LARGE SCALE GENOMIC DNA]</scope>
    <source>
        <strain evidence="18">G3</strain>
    </source>
</reference>
<proteinExistence type="inferred from homology"/>
<dbReference type="GO" id="GO:0046872">
    <property type="term" value="F:metal ion binding"/>
    <property type="evidence" value="ECO:0007669"/>
    <property type="project" value="UniProtKB-KW"/>
</dbReference>
<dbReference type="Gene3D" id="3.30.70.1230">
    <property type="entry name" value="Nucleotide cyclase"/>
    <property type="match status" value="1"/>
</dbReference>
<dbReference type="EMBL" id="DS113186">
    <property type="protein sequence ID" value="EAY22040.1"/>
    <property type="molecule type" value="Genomic_DNA"/>
</dbReference>
<dbReference type="InterPro" id="IPR001054">
    <property type="entry name" value="A/G_cyclase"/>
</dbReference>
<evidence type="ECO:0000256" key="5">
    <source>
        <dbReference type="ARBA" id="ARBA00022692"/>
    </source>
</evidence>
<dbReference type="EC" id="4.6.1.1" evidence="4"/>
<dbReference type="eggNOG" id="KOG3619">
    <property type="taxonomic scope" value="Eukaryota"/>
</dbReference>
<dbReference type="VEuPathDB" id="TrichDB:TVAG_456750"/>
<dbReference type="KEGG" id="tva:5467593"/>
<evidence type="ECO:0000256" key="2">
    <source>
        <dbReference type="ARBA" id="ARBA00001946"/>
    </source>
</evidence>
<evidence type="ECO:0000313" key="19">
    <source>
        <dbReference type="Proteomes" id="UP000001542"/>
    </source>
</evidence>
<evidence type="ECO:0000256" key="14">
    <source>
        <dbReference type="RuleBase" id="RU000405"/>
    </source>
</evidence>
<comment type="catalytic activity">
    <reaction evidence="1">
        <text>ATP = 3',5'-cyclic AMP + diphosphate</text>
        <dbReference type="Rhea" id="RHEA:15389"/>
        <dbReference type="ChEBI" id="CHEBI:30616"/>
        <dbReference type="ChEBI" id="CHEBI:33019"/>
        <dbReference type="ChEBI" id="CHEBI:58165"/>
        <dbReference type="EC" id="4.6.1.1"/>
    </reaction>
</comment>
<comment type="similarity">
    <text evidence="14">Belongs to the adenylyl cyclase class-4/guanylyl cyclase family.</text>
</comment>
<keyword evidence="7" id="KW-0547">Nucleotide-binding</keyword>
<keyword evidence="8" id="KW-0067">ATP-binding</keyword>
<evidence type="ECO:0000256" key="7">
    <source>
        <dbReference type="ARBA" id="ARBA00022741"/>
    </source>
</evidence>
<keyword evidence="5 15" id="KW-0812">Transmembrane</keyword>
<comment type="cofactor">
    <cofactor evidence="2">
        <name>Mg(2+)</name>
        <dbReference type="ChEBI" id="CHEBI:18420"/>
    </cofactor>
</comment>
<gene>
    <name evidence="18" type="ORF">TVAG_456750</name>
</gene>
<dbReference type="InterPro" id="IPR029787">
    <property type="entry name" value="Nucleotide_cyclase"/>
</dbReference>
<dbReference type="SMART" id="SM00044">
    <property type="entry name" value="CYCc"/>
    <property type="match status" value="1"/>
</dbReference>
<evidence type="ECO:0000256" key="10">
    <source>
        <dbReference type="ARBA" id="ARBA00022989"/>
    </source>
</evidence>
<dbReference type="RefSeq" id="XP_001583026.1">
    <property type="nucleotide sequence ID" value="XM_001582976.1"/>
</dbReference>
<comment type="subcellular location">
    <subcellularLocation>
        <location evidence="3">Membrane</location>
        <topology evidence="3">Multi-pass membrane protein</topology>
    </subcellularLocation>
</comment>
<evidence type="ECO:0000256" key="11">
    <source>
        <dbReference type="ARBA" id="ARBA00022998"/>
    </source>
</evidence>
<dbReference type="InterPro" id="IPR035965">
    <property type="entry name" value="PAS-like_dom_sf"/>
</dbReference>
<dbReference type="Proteomes" id="UP000001542">
    <property type="component" value="Unassembled WGS sequence"/>
</dbReference>
<dbReference type="SMART" id="SM00091">
    <property type="entry name" value="PAS"/>
    <property type="match status" value="1"/>
</dbReference>
<evidence type="ECO:0000256" key="15">
    <source>
        <dbReference type="SAM" id="Phobius"/>
    </source>
</evidence>
<feature type="transmembrane region" description="Helical" evidence="15">
    <location>
        <begin position="20"/>
        <end position="41"/>
    </location>
</feature>
<sequence length="630" mass="71861">MSRKPSKKEKIVKELNGIVLYVIFSVLFFLVWSGIIFSYPFPVMSYFHSISYYERITMSVFQDTACAQQPIVNILNDYFVSLVNEPNSQSLQNFNALYSLSSNISSNNFYYVESEINSNDREEISKILAQEKEYVESIYSKVLEFNETKNESIIQEATELAFVTLSNLTVKLNEIATERIKKLYNSYDAIRITNRAGVAIVDFIYLLFILYRIYLYHIEFEMYKNMLLVIPNSSKQAITMAVDLFNSSNKKKENSLSEVSLSRHIIKQSLNGILMVSSTGIVQDVNNSAIQILQRKKEDIIQQHVITILMDVNENQSLLQTYNQLFEQNEDSGVIENQITQNANAKNVTEIDNSLTVRTGAGTLKLISCKIIKISNVRMWGDEMSYAFILRDITEFSKNETELKGAQNRVENLLSKIMPKVIATRLMSKSDREDIISCVDRAVIIFIGIHNFVSWCTNKNHEDIMQLLDVIFSKFDRKIAKYPTLVKIKMINGVYMAAAGLFNEVSDRTPVHEAVEFCMSCGQWVMERNNTETETKIHLNIGVNYDGPIISGVLGREKPLFDVWGDAVNVSARLETSSYIDTIQMLPSTFHTLPEGIYNAFERKDVFLKGKGTTNTYCIPLPGSYSVFGI</sequence>
<dbReference type="OrthoDB" id="60033at2759"/>
<dbReference type="GO" id="GO:0005524">
    <property type="term" value="F:ATP binding"/>
    <property type="evidence" value="ECO:0007669"/>
    <property type="project" value="UniProtKB-KW"/>
</dbReference>
<evidence type="ECO:0000259" key="16">
    <source>
        <dbReference type="PROSITE" id="PS50112"/>
    </source>
</evidence>
<dbReference type="SUPFAM" id="SSF55073">
    <property type="entry name" value="Nucleotide cyclase"/>
    <property type="match status" value="1"/>
</dbReference>
<dbReference type="GO" id="GO:0005886">
    <property type="term" value="C:plasma membrane"/>
    <property type="evidence" value="ECO:0000318"/>
    <property type="project" value="GO_Central"/>
</dbReference>
<keyword evidence="6" id="KW-0479">Metal-binding</keyword>
<feature type="transmembrane region" description="Helical" evidence="15">
    <location>
        <begin position="196"/>
        <end position="215"/>
    </location>
</feature>
<keyword evidence="13 14" id="KW-0456">Lyase</keyword>
<evidence type="ECO:0000256" key="1">
    <source>
        <dbReference type="ARBA" id="ARBA00001593"/>
    </source>
</evidence>
<dbReference type="InterPro" id="IPR018297">
    <property type="entry name" value="A/G_cyclase_CS"/>
</dbReference>
<protein>
    <recommendedName>
        <fullName evidence="4">adenylate cyclase</fullName>
        <ecNumber evidence="4">4.6.1.1</ecNumber>
    </recommendedName>
</protein>
<dbReference type="GO" id="GO:0007189">
    <property type="term" value="P:adenylate cyclase-activating G protein-coupled receptor signaling pathway"/>
    <property type="evidence" value="ECO:0000318"/>
    <property type="project" value="GO_Central"/>
</dbReference>
<dbReference type="CDD" id="cd07302">
    <property type="entry name" value="CHD"/>
    <property type="match status" value="1"/>
</dbReference>
<dbReference type="PROSITE" id="PS50112">
    <property type="entry name" value="PAS"/>
    <property type="match status" value="1"/>
</dbReference>
<organism evidence="18 19">
    <name type="scientific">Trichomonas vaginalis (strain ATCC PRA-98 / G3)</name>
    <dbReference type="NCBI Taxonomy" id="412133"/>
    <lineage>
        <taxon>Eukaryota</taxon>
        <taxon>Metamonada</taxon>
        <taxon>Parabasalia</taxon>
        <taxon>Trichomonadida</taxon>
        <taxon>Trichomonadidae</taxon>
        <taxon>Trichomonas</taxon>
    </lineage>
</organism>
<evidence type="ECO:0000256" key="3">
    <source>
        <dbReference type="ARBA" id="ARBA00004141"/>
    </source>
</evidence>
<dbReference type="PANTHER" id="PTHR45627:SF12">
    <property type="entry name" value="ADENYLATE CYCLASE TYPE 2"/>
    <property type="match status" value="1"/>
</dbReference>
<keyword evidence="11" id="KW-0115">cAMP biosynthesis</keyword>